<proteinExistence type="predicted"/>
<reference evidence="2" key="2">
    <citation type="submission" date="2018-08" db="UniProtKB">
        <authorList>
            <consortium name="EnsemblPlants"/>
        </authorList>
    </citation>
    <scope>IDENTIFICATION</scope>
    <source>
        <strain evidence="2">Yugu1</strain>
    </source>
</reference>
<keyword evidence="1" id="KW-0812">Transmembrane</keyword>
<evidence type="ECO:0000256" key="1">
    <source>
        <dbReference type="SAM" id="Phobius"/>
    </source>
</evidence>
<dbReference type="AlphaFoldDB" id="K4ANF3"/>
<dbReference type="EnsemblPlants" id="KQK92834">
    <property type="protein sequence ID" value="KQK92834"/>
    <property type="gene ID" value="SETIT_040450mg"/>
</dbReference>
<protein>
    <submittedName>
        <fullName evidence="2">Uncharacterized protein</fullName>
    </submittedName>
</protein>
<dbReference type="HOGENOM" id="CLU_2376816_0_0_1"/>
<accession>K4ANF3</accession>
<feature type="transmembrane region" description="Helical" evidence="1">
    <location>
        <begin position="65"/>
        <end position="85"/>
    </location>
</feature>
<evidence type="ECO:0000313" key="3">
    <source>
        <dbReference type="Proteomes" id="UP000004995"/>
    </source>
</evidence>
<organism evidence="2 3">
    <name type="scientific">Setaria italica</name>
    <name type="common">Foxtail millet</name>
    <name type="synonym">Panicum italicum</name>
    <dbReference type="NCBI Taxonomy" id="4555"/>
    <lineage>
        <taxon>Eukaryota</taxon>
        <taxon>Viridiplantae</taxon>
        <taxon>Streptophyta</taxon>
        <taxon>Embryophyta</taxon>
        <taxon>Tracheophyta</taxon>
        <taxon>Spermatophyta</taxon>
        <taxon>Magnoliopsida</taxon>
        <taxon>Liliopsida</taxon>
        <taxon>Poales</taxon>
        <taxon>Poaceae</taxon>
        <taxon>PACMAD clade</taxon>
        <taxon>Panicoideae</taxon>
        <taxon>Panicodae</taxon>
        <taxon>Paniceae</taxon>
        <taxon>Cenchrinae</taxon>
        <taxon>Setaria</taxon>
    </lineage>
</organism>
<dbReference type="Gramene" id="KQK92834">
    <property type="protein sequence ID" value="KQK92834"/>
    <property type="gene ID" value="SETIT_040450mg"/>
</dbReference>
<keyword evidence="1" id="KW-1133">Transmembrane helix</keyword>
<name>K4ANF3_SETIT</name>
<dbReference type="EMBL" id="AGNK02006139">
    <property type="status" value="NOT_ANNOTATED_CDS"/>
    <property type="molecule type" value="Genomic_DNA"/>
</dbReference>
<dbReference type="Proteomes" id="UP000004995">
    <property type="component" value="Unassembled WGS sequence"/>
</dbReference>
<keyword evidence="3" id="KW-1185">Reference proteome</keyword>
<dbReference type="InParanoid" id="K4ANF3"/>
<evidence type="ECO:0000313" key="2">
    <source>
        <dbReference type="EnsemblPlants" id="KQK92834"/>
    </source>
</evidence>
<reference evidence="3" key="1">
    <citation type="journal article" date="2012" name="Nat. Biotechnol.">
        <title>Reference genome sequence of the model plant Setaria.</title>
        <authorList>
            <person name="Bennetzen J.L."/>
            <person name="Schmutz J."/>
            <person name="Wang H."/>
            <person name="Percifield R."/>
            <person name="Hawkins J."/>
            <person name="Pontaroli A.C."/>
            <person name="Estep M."/>
            <person name="Feng L."/>
            <person name="Vaughn J.N."/>
            <person name="Grimwood J."/>
            <person name="Jenkins J."/>
            <person name="Barry K."/>
            <person name="Lindquist E."/>
            <person name="Hellsten U."/>
            <person name="Deshpande S."/>
            <person name="Wang X."/>
            <person name="Wu X."/>
            <person name="Mitros T."/>
            <person name="Triplett J."/>
            <person name="Yang X."/>
            <person name="Ye C.Y."/>
            <person name="Mauro-Herrera M."/>
            <person name="Wang L."/>
            <person name="Li P."/>
            <person name="Sharma M."/>
            <person name="Sharma R."/>
            <person name="Ronald P.C."/>
            <person name="Panaud O."/>
            <person name="Kellogg E.A."/>
            <person name="Brutnell T.P."/>
            <person name="Doust A.N."/>
            <person name="Tuskan G.A."/>
            <person name="Rokhsar D."/>
            <person name="Devos K.M."/>
        </authorList>
    </citation>
    <scope>NUCLEOTIDE SEQUENCE [LARGE SCALE GENOMIC DNA]</scope>
    <source>
        <strain evidence="3">cv. Yugu1</strain>
    </source>
</reference>
<sequence length="95" mass="11296">MRTFPFKKFEKETVHCNLCLAYREKNNVFPIMHDTLFIMILKTIPISSQFQYKEKGVNILRTRHVLIFNGSFFFASCCQLVLYFIQSTRVVVIRP</sequence>
<keyword evidence="1" id="KW-0472">Membrane</keyword>